<protein>
    <recommendedName>
        <fullName evidence="2">histidine kinase</fullName>
        <ecNumber evidence="2">2.7.13.3</ecNumber>
    </recommendedName>
</protein>
<dbReference type="Pfam" id="PF00512">
    <property type="entry name" value="HisKA"/>
    <property type="match status" value="1"/>
</dbReference>
<dbReference type="NCBIfam" id="TIGR00229">
    <property type="entry name" value="sensory_box"/>
    <property type="match status" value="4"/>
</dbReference>
<dbReference type="Pfam" id="PF01590">
    <property type="entry name" value="GAF"/>
    <property type="match status" value="1"/>
</dbReference>
<organism evidence="12 13">
    <name type="scientific">Limnoglobus roseus</name>
    <dbReference type="NCBI Taxonomy" id="2598579"/>
    <lineage>
        <taxon>Bacteria</taxon>
        <taxon>Pseudomonadati</taxon>
        <taxon>Planctomycetota</taxon>
        <taxon>Planctomycetia</taxon>
        <taxon>Gemmatales</taxon>
        <taxon>Gemmataceae</taxon>
        <taxon>Limnoglobus</taxon>
    </lineage>
</organism>
<evidence type="ECO:0000256" key="5">
    <source>
        <dbReference type="ARBA" id="ARBA00022777"/>
    </source>
</evidence>
<dbReference type="SUPFAM" id="SSF55781">
    <property type="entry name" value="GAF domain-like"/>
    <property type="match status" value="1"/>
</dbReference>
<dbReference type="InterPro" id="IPR052162">
    <property type="entry name" value="Sensor_kinase/Photoreceptor"/>
</dbReference>
<evidence type="ECO:0000256" key="3">
    <source>
        <dbReference type="ARBA" id="ARBA00022553"/>
    </source>
</evidence>
<dbReference type="Gene3D" id="3.30.450.20">
    <property type="entry name" value="PAS domain"/>
    <property type="match status" value="5"/>
</dbReference>
<dbReference type="Pfam" id="PF08447">
    <property type="entry name" value="PAS_3"/>
    <property type="match status" value="3"/>
</dbReference>
<dbReference type="PROSITE" id="PS50110">
    <property type="entry name" value="RESPONSE_REGULATORY"/>
    <property type="match status" value="1"/>
</dbReference>
<dbReference type="RefSeq" id="WP_168219145.1">
    <property type="nucleotide sequence ID" value="NZ_CP042425.1"/>
</dbReference>
<evidence type="ECO:0000256" key="6">
    <source>
        <dbReference type="PROSITE-ProRule" id="PRU00169"/>
    </source>
</evidence>
<name>A0A5C1AKD6_9BACT</name>
<dbReference type="PROSITE" id="PS50109">
    <property type="entry name" value="HIS_KIN"/>
    <property type="match status" value="1"/>
</dbReference>
<dbReference type="InterPro" id="IPR013656">
    <property type="entry name" value="PAS_4"/>
</dbReference>
<feature type="domain" description="Response regulatory" evidence="9">
    <location>
        <begin position="1084"/>
        <end position="1200"/>
    </location>
</feature>
<dbReference type="InterPro" id="IPR003661">
    <property type="entry name" value="HisK_dim/P_dom"/>
</dbReference>
<feature type="domain" description="PAC" evidence="11">
    <location>
        <begin position="469"/>
        <end position="521"/>
    </location>
</feature>
<dbReference type="SMART" id="SM00065">
    <property type="entry name" value="GAF"/>
    <property type="match status" value="1"/>
</dbReference>
<keyword evidence="13" id="KW-1185">Reference proteome</keyword>
<evidence type="ECO:0000259" key="10">
    <source>
        <dbReference type="PROSITE" id="PS50112"/>
    </source>
</evidence>
<dbReference type="InterPro" id="IPR001789">
    <property type="entry name" value="Sig_transdc_resp-reg_receiver"/>
</dbReference>
<dbReference type="Gene3D" id="3.30.450.40">
    <property type="match status" value="1"/>
</dbReference>
<dbReference type="Proteomes" id="UP000324974">
    <property type="component" value="Chromosome"/>
</dbReference>
<dbReference type="InterPro" id="IPR036890">
    <property type="entry name" value="HATPase_C_sf"/>
</dbReference>
<feature type="domain" description="PAC" evidence="11">
    <location>
        <begin position="94"/>
        <end position="145"/>
    </location>
</feature>
<dbReference type="PANTHER" id="PTHR43304">
    <property type="entry name" value="PHYTOCHROME-LIKE PROTEIN CPH1"/>
    <property type="match status" value="1"/>
</dbReference>
<keyword evidence="3 6" id="KW-0597">Phosphoprotein</keyword>
<dbReference type="EMBL" id="CP042425">
    <property type="protein sequence ID" value="QEL17624.1"/>
    <property type="molecule type" value="Genomic_DNA"/>
</dbReference>
<sequence length="1241" mass="133511">MPNTRTVVPATSCPEPTTHAVARFRALLARSLDPVLLFGPDGAILHATPAGAEIMGYRPDELEGTSGPGLIHPDDQDRIGAEMVAVLATPDATAAVEYRARHRDGTWRWLEARAVNLLHEPDVGSLVVSFRDVTRRREAEEELRASERRFRALVENSADAVEVLAADGTILYATPSVVRTGGRTADEVVGRNAFAWGHPDDAAGLAAAHARFLAEPGAVTSGEYRYQHKDGSWRWVAATCTNRLGDPAVGGVVVNLRDVTERVRTEAVLRGAMEASLDAVFILACERGGGRVEDFRFADVNANGAALLDTDRAAVLGRRLCDVHPVNRTGGFLERYVRVVETGTPLEEEFPVRTPGGRDVWLRHQVVRAGDGVVITTRDVTVRRAAEAAARGQAELLRTVIANIPCGVFWKDRDSVYLGCNDLFARNHALPSPDAVVGRTDDELGTPAAQAAGFRAWDRRVMDAGEPALGVEEVLTRPDGSRAVLLTGKVPLRDASGAIVGVLGVYQDITDRKQAEDELRRRDDRLSAQQAALLSLGRDVLRSGTPEAALGRATEEVARTLGVGRVSVWRYAPDRRAIRCADLYEAAADRHAAGAELTAEAYPAYFHALDGGDVVPADNAVADPRTREFAADYLTPLGIGSLLDVTLRPFGQPEGVLCCEHVGPPRRWEADEQVFVTAVGNLLSLAQERWQRQRAEGTARAWNERYEAAVKATGQMLYEWDAATDRVTWAGSCEATLGYAEADMPPDVGGWRAWVHPEDRAAFDREAGRSLASGDPFRLEYRVRRRDGAFIVVDDQGHFLSPGGGRPDRQVGFVVDVTARKRLEEQFRQAQKMEAVGQLAGGVAHDFNNLLTVINGYAALILEEVAAGDPVRDLIGEIKQAGDRAADLTRQLLAFSRQQLLRPRPLALNDEVAGVAQMLRRVIGEDVALVLRPGPALPSVRADRGQVGQVLMNLAVNARDAMPTGGTLTIGTSAVTLEAATTRDGEAVRPGPYVQLSVADTGTGMTDEVRRHAFEPFFTTKEQGKGTGLGLATVYGIVKQSGGHVEVESAVGAGTTVRVYLPAAVAEAGAEGESDEGAPPGGETILLVEDEAGVRGLVDRVLRQRGYTVLAAADAAEAMEVATRRGRPVDLLLTDVVMPGPSGRVLAEELQAGWPELRVLFMSGYTADAVVRHGVASDRADFIQKPFTPDAVARKVREVLDAAGTRTTLDTGDRRPASREAGGPLFRDGRSRSSDEGTQAV</sequence>
<dbReference type="GO" id="GO:0000155">
    <property type="term" value="F:phosphorelay sensor kinase activity"/>
    <property type="evidence" value="ECO:0007669"/>
    <property type="project" value="InterPro"/>
</dbReference>
<accession>A0A5C1AKD6</accession>
<evidence type="ECO:0000256" key="7">
    <source>
        <dbReference type="SAM" id="MobiDB-lite"/>
    </source>
</evidence>
<feature type="domain" description="PAS" evidence="10">
    <location>
        <begin position="146"/>
        <end position="216"/>
    </location>
</feature>
<dbReference type="InterPro" id="IPR036097">
    <property type="entry name" value="HisK_dim/P_sf"/>
</dbReference>
<dbReference type="CDD" id="cd00130">
    <property type="entry name" value="PAS"/>
    <property type="match status" value="4"/>
</dbReference>
<dbReference type="PROSITE" id="PS50112">
    <property type="entry name" value="PAS"/>
    <property type="match status" value="2"/>
</dbReference>
<dbReference type="Pfam" id="PF08448">
    <property type="entry name" value="PAS_4"/>
    <property type="match status" value="2"/>
</dbReference>
<evidence type="ECO:0000313" key="12">
    <source>
        <dbReference type="EMBL" id="QEL17624.1"/>
    </source>
</evidence>
<comment type="catalytic activity">
    <reaction evidence="1">
        <text>ATP + protein L-histidine = ADP + protein N-phospho-L-histidine.</text>
        <dbReference type="EC" id="2.7.13.3"/>
    </reaction>
</comment>
<proteinExistence type="predicted"/>
<dbReference type="InterPro" id="IPR035965">
    <property type="entry name" value="PAS-like_dom_sf"/>
</dbReference>
<dbReference type="Gene3D" id="3.40.50.2300">
    <property type="match status" value="1"/>
</dbReference>
<dbReference type="SUPFAM" id="SSF55874">
    <property type="entry name" value="ATPase domain of HSP90 chaperone/DNA topoisomerase II/histidine kinase"/>
    <property type="match status" value="1"/>
</dbReference>
<dbReference type="InterPro" id="IPR003018">
    <property type="entry name" value="GAF"/>
</dbReference>
<dbReference type="InterPro" id="IPR029016">
    <property type="entry name" value="GAF-like_dom_sf"/>
</dbReference>
<feature type="region of interest" description="Disordered" evidence="7">
    <location>
        <begin position="1204"/>
        <end position="1241"/>
    </location>
</feature>
<feature type="domain" description="PAC" evidence="11">
    <location>
        <begin position="220"/>
        <end position="271"/>
    </location>
</feature>
<dbReference type="AlphaFoldDB" id="A0A5C1AKD6"/>
<gene>
    <name evidence="12" type="ORF">PX52LOC_04622</name>
</gene>
<dbReference type="InterPro" id="IPR000014">
    <property type="entry name" value="PAS"/>
</dbReference>
<dbReference type="Gene3D" id="1.10.287.130">
    <property type="match status" value="1"/>
</dbReference>
<feature type="domain" description="PAC" evidence="11">
    <location>
        <begin position="777"/>
        <end position="829"/>
    </location>
</feature>
<dbReference type="KEGG" id="lrs:PX52LOC_04622"/>
<dbReference type="Pfam" id="PF02518">
    <property type="entry name" value="HATPase_c"/>
    <property type="match status" value="1"/>
</dbReference>
<dbReference type="PROSITE" id="PS50113">
    <property type="entry name" value="PAC"/>
    <property type="match status" value="4"/>
</dbReference>
<dbReference type="SUPFAM" id="SSF52172">
    <property type="entry name" value="CheY-like"/>
    <property type="match status" value="1"/>
</dbReference>
<evidence type="ECO:0000256" key="2">
    <source>
        <dbReference type="ARBA" id="ARBA00012438"/>
    </source>
</evidence>
<feature type="domain" description="Histidine kinase" evidence="8">
    <location>
        <begin position="842"/>
        <end position="1065"/>
    </location>
</feature>
<evidence type="ECO:0000259" key="11">
    <source>
        <dbReference type="PROSITE" id="PS50113"/>
    </source>
</evidence>
<dbReference type="SUPFAM" id="SSF47384">
    <property type="entry name" value="Homodimeric domain of signal transducing histidine kinase"/>
    <property type="match status" value="1"/>
</dbReference>
<dbReference type="SMART" id="SM00086">
    <property type="entry name" value="PAC"/>
    <property type="match status" value="4"/>
</dbReference>
<dbReference type="SMART" id="SM00448">
    <property type="entry name" value="REC"/>
    <property type="match status" value="1"/>
</dbReference>
<dbReference type="PANTHER" id="PTHR43304:SF1">
    <property type="entry name" value="PAC DOMAIN-CONTAINING PROTEIN"/>
    <property type="match status" value="1"/>
</dbReference>
<keyword evidence="4" id="KW-0808">Transferase</keyword>
<dbReference type="InterPro" id="IPR004358">
    <property type="entry name" value="Sig_transdc_His_kin-like_C"/>
</dbReference>
<feature type="modified residue" description="4-aspartylphosphate" evidence="6">
    <location>
        <position position="1135"/>
    </location>
</feature>
<dbReference type="SMART" id="SM00388">
    <property type="entry name" value="HisKA"/>
    <property type="match status" value="1"/>
</dbReference>
<dbReference type="CDD" id="cd00082">
    <property type="entry name" value="HisKA"/>
    <property type="match status" value="1"/>
</dbReference>
<feature type="domain" description="PAS" evidence="10">
    <location>
        <begin position="20"/>
        <end position="90"/>
    </location>
</feature>
<dbReference type="SUPFAM" id="SSF55785">
    <property type="entry name" value="PYP-like sensor domain (PAS domain)"/>
    <property type="match status" value="5"/>
</dbReference>
<dbReference type="Pfam" id="PF00072">
    <property type="entry name" value="Response_reg"/>
    <property type="match status" value="1"/>
</dbReference>
<dbReference type="InterPro" id="IPR001610">
    <property type="entry name" value="PAC"/>
</dbReference>
<dbReference type="SMART" id="SM00387">
    <property type="entry name" value="HATPase_c"/>
    <property type="match status" value="1"/>
</dbReference>
<evidence type="ECO:0000259" key="9">
    <source>
        <dbReference type="PROSITE" id="PS50110"/>
    </source>
</evidence>
<dbReference type="InterPro" id="IPR005467">
    <property type="entry name" value="His_kinase_dom"/>
</dbReference>
<evidence type="ECO:0000259" key="8">
    <source>
        <dbReference type="PROSITE" id="PS50109"/>
    </source>
</evidence>
<evidence type="ECO:0000313" key="13">
    <source>
        <dbReference type="Proteomes" id="UP000324974"/>
    </source>
</evidence>
<dbReference type="InterPro" id="IPR000700">
    <property type="entry name" value="PAS-assoc_C"/>
</dbReference>
<evidence type="ECO:0000256" key="1">
    <source>
        <dbReference type="ARBA" id="ARBA00000085"/>
    </source>
</evidence>
<dbReference type="InterPro" id="IPR011006">
    <property type="entry name" value="CheY-like_superfamily"/>
</dbReference>
<evidence type="ECO:0000256" key="4">
    <source>
        <dbReference type="ARBA" id="ARBA00022679"/>
    </source>
</evidence>
<keyword evidence="5 12" id="KW-0418">Kinase</keyword>
<dbReference type="PRINTS" id="PR00344">
    <property type="entry name" value="BCTRLSENSOR"/>
</dbReference>
<dbReference type="Gene3D" id="3.30.565.10">
    <property type="entry name" value="Histidine kinase-like ATPase, C-terminal domain"/>
    <property type="match status" value="1"/>
</dbReference>
<reference evidence="13" key="1">
    <citation type="submission" date="2019-08" db="EMBL/GenBank/DDBJ databases">
        <title>Limnoglobus roseus gen. nov., sp. nov., a novel freshwater planctomycete with a giant genome from the family Gemmataceae.</title>
        <authorList>
            <person name="Kulichevskaya I.S."/>
            <person name="Naumoff D.G."/>
            <person name="Miroshnikov K."/>
            <person name="Ivanova A."/>
            <person name="Philippov D.A."/>
            <person name="Hakobyan A."/>
            <person name="Rijpstra I.C."/>
            <person name="Sinninghe Damste J.S."/>
            <person name="Liesack W."/>
            <person name="Dedysh S.N."/>
        </authorList>
    </citation>
    <scope>NUCLEOTIDE SEQUENCE [LARGE SCALE GENOMIC DNA]</scope>
    <source>
        <strain evidence="13">PX52</strain>
    </source>
</reference>
<dbReference type="SMART" id="SM00091">
    <property type="entry name" value="PAS"/>
    <property type="match status" value="5"/>
</dbReference>
<dbReference type="InterPro" id="IPR013655">
    <property type="entry name" value="PAS_fold_3"/>
</dbReference>
<dbReference type="EC" id="2.7.13.3" evidence="2"/>
<dbReference type="InterPro" id="IPR003594">
    <property type="entry name" value="HATPase_dom"/>
</dbReference>